<accession>A0A1W2DCG4</accession>
<protein>
    <recommendedName>
        <fullName evidence="3">HAD superfamily, subfamily IIIB (Acid phosphatase)</fullName>
    </recommendedName>
</protein>
<dbReference type="EMBL" id="FWYB01000006">
    <property type="protein sequence ID" value="SMC95160.1"/>
    <property type="molecule type" value="Genomic_DNA"/>
</dbReference>
<reference evidence="1 2" key="1">
    <citation type="submission" date="2017-04" db="EMBL/GenBank/DDBJ databases">
        <authorList>
            <person name="Afonso C.L."/>
            <person name="Miller P.J."/>
            <person name="Scott M.A."/>
            <person name="Spackman E."/>
            <person name="Goraichik I."/>
            <person name="Dimitrov K.M."/>
            <person name="Suarez D.L."/>
            <person name="Swayne D.E."/>
        </authorList>
    </citation>
    <scope>NUCLEOTIDE SEQUENCE [LARGE SCALE GENOMIC DNA]</scope>
    <source>
        <strain evidence="1 2">DSM 19625</strain>
    </source>
</reference>
<dbReference type="STRING" id="475255.SAMN04488101_106191"/>
<dbReference type="AlphaFoldDB" id="A0A1W2DCG4"/>
<dbReference type="InterPro" id="IPR023214">
    <property type="entry name" value="HAD_sf"/>
</dbReference>
<dbReference type="InterPro" id="IPR036412">
    <property type="entry name" value="HAD-like_sf"/>
</dbReference>
<dbReference type="Proteomes" id="UP000192678">
    <property type="component" value="Unassembled WGS sequence"/>
</dbReference>
<evidence type="ECO:0000313" key="1">
    <source>
        <dbReference type="EMBL" id="SMC95160.1"/>
    </source>
</evidence>
<organism evidence="1 2">
    <name type="scientific">Pedobacter nyackensis</name>
    <dbReference type="NCBI Taxonomy" id="475255"/>
    <lineage>
        <taxon>Bacteria</taxon>
        <taxon>Pseudomonadati</taxon>
        <taxon>Bacteroidota</taxon>
        <taxon>Sphingobacteriia</taxon>
        <taxon>Sphingobacteriales</taxon>
        <taxon>Sphingobacteriaceae</taxon>
        <taxon>Pedobacter</taxon>
    </lineage>
</organism>
<dbReference type="SUPFAM" id="SSF56784">
    <property type="entry name" value="HAD-like"/>
    <property type="match status" value="1"/>
</dbReference>
<gene>
    <name evidence="1" type="ORF">SAMN04488101_106191</name>
</gene>
<proteinExistence type="predicted"/>
<dbReference type="Gene3D" id="3.40.50.1000">
    <property type="entry name" value="HAD superfamily/HAD-like"/>
    <property type="match status" value="1"/>
</dbReference>
<dbReference type="OrthoDB" id="762578at2"/>
<keyword evidence="2" id="KW-1185">Reference proteome</keyword>
<dbReference type="RefSeq" id="WP_084289793.1">
    <property type="nucleotide sequence ID" value="NZ_FWYB01000006.1"/>
</dbReference>
<name>A0A1W2DCG4_9SPHI</name>
<evidence type="ECO:0008006" key="3">
    <source>
        <dbReference type="Google" id="ProtNLM"/>
    </source>
</evidence>
<sequence length="183" mass="21489">MKQFIKRIVFNVCNLYFDLRFKRFLKTVDSKSNVYIIDIDNTLAHTWPSLQHKAYQSDNKRYRSLAIFIGMRNFILNKIKKQQKVVFISARSFLSYPATRNWLFETGLSGPGIQLVLVARPDDKLKYINTILNSGHGVTYIDDLSYNHENGEMKLYSDLIRQVRELPIQYYGIDEIELINSKP</sequence>
<evidence type="ECO:0000313" key="2">
    <source>
        <dbReference type="Proteomes" id="UP000192678"/>
    </source>
</evidence>